<gene>
    <name evidence="2" type="ORF">LNINA_LOCUS7219</name>
</gene>
<accession>A0AAV1JFN3</accession>
<dbReference type="AlphaFoldDB" id="A0AAV1JFN3"/>
<organism evidence="2 3">
    <name type="scientific">Leptosia nina</name>
    <dbReference type="NCBI Taxonomy" id="320188"/>
    <lineage>
        <taxon>Eukaryota</taxon>
        <taxon>Metazoa</taxon>
        <taxon>Ecdysozoa</taxon>
        <taxon>Arthropoda</taxon>
        <taxon>Hexapoda</taxon>
        <taxon>Insecta</taxon>
        <taxon>Pterygota</taxon>
        <taxon>Neoptera</taxon>
        <taxon>Endopterygota</taxon>
        <taxon>Lepidoptera</taxon>
        <taxon>Glossata</taxon>
        <taxon>Ditrysia</taxon>
        <taxon>Papilionoidea</taxon>
        <taxon>Pieridae</taxon>
        <taxon>Pierinae</taxon>
        <taxon>Leptosia</taxon>
    </lineage>
</organism>
<evidence type="ECO:0000313" key="2">
    <source>
        <dbReference type="EMBL" id="CAK1547765.1"/>
    </source>
</evidence>
<name>A0AAV1JFN3_9NEOP</name>
<feature type="signal peptide" evidence="1">
    <location>
        <begin position="1"/>
        <end position="20"/>
    </location>
</feature>
<evidence type="ECO:0000256" key="1">
    <source>
        <dbReference type="SAM" id="SignalP"/>
    </source>
</evidence>
<comment type="caution">
    <text evidence="2">The sequence shown here is derived from an EMBL/GenBank/DDBJ whole genome shotgun (WGS) entry which is preliminary data.</text>
</comment>
<protein>
    <submittedName>
        <fullName evidence="2">Uncharacterized protein</fullName>
    </submittedName>
</protein>
<keyword evidence="1" id="KW-0732">Signal</keyword>
<reference evidence="2 3" key="1">
    <citation type="submission" date="2023-11" db="EMBL/GenBank/DDBJ databases">
        <authorList>
            <person name="Okamura Y."/>
        </authorList>
    </citation>
    <scope>NUCLEOTIDE SEQUENCE [LARGE SCALE GENOMIC DNA]</scope>
</reference>
<dbReference type="EMBL" id="CAVLEF010000009">
    <property type="protein sequence ID" value="CAK1547765.1"/>
    <property type="molecule type" value="Genomic_DNA"/>
</dbReference>
<sequence>MTVPVTAVVFLLATICRVNGYSVFEGERLKNDKLLHHSDHVKAPILFIRTSDVAFPKYFEPDDNIITAIEIIDNSQNGASAEVDYGGCSVKCYIEAIPEVPLDIDNENNFGPIFVDNRPLNGTFHSVSKKYECKATFNPPDSKLLLYGTKAWTFPVQDVDLSLKYPMVNVQSDFLITSLTVILHIDGTKSKGFINRGGIMQDHVDMTFTVSRTSRLAYQFWLVGVHKSNIDDNMPSSLSEFCK</sequence>
<dbReference type="Pfam" id="PF15868">
    <property type="entry name" value="MBF2"/>
    <property type="match status" value="1"/>
</dbReference>
<evidence type="ECO:0000313" key="3">
    <source>
        <dbReference type="Proteomes" id="UP001497472"/>
    </source>
</evidence>
<dbReference type="InterPro" id="IPR031734">
    <property type="entry name" value="MBF2"/>
</dbReference>
<feature type="chain" id="PRO_5043505637" evidence="1">
    <location>
        <begin position="21"/>
        <end position="243"/>
    </location>
</feature>
<proteinExistence type="predicted"/>
<keyword evidence="3" id="KW-1185">Reference proteome</keyword>
<dbReference type="Proteomes" id="UP001497472">
    <property type="component" value="Unassembled WGS sequence"/>
</dbReference>